<dbReference type="PANTHER" id="PTHR45589">
    <property type="entry name" value="WD REPEAT DOMAIN 62, ISOFORM G"/>
    <property type="match status" value="1"/>
</dbReference>
<dbReference type="InterPro" id="IPR001680">
    <property type="entry name" value="WD40_rpt"/>
</dbReference>
<evidence type="ECO:0000256" key="4">
    <source>
        <dbReference type="SAM" id="MobiDB-lite"/>
    </source>
</evidence>
<evidence type="ECO:0000256" key="3">
    <source>
        <dbReference type="PROSITE-ProRule" id="PRU00221"/>
    </source>
</evidence>
<dbReference type="AlphaFoldDB" id="A0A815CVX9"/>
<reference evidence="5" key="1">
    <citation type="submission" date="2021-02" db="EMBL/GenBank/DDBJ databases">
        <authorList>
            <person name="Nowell W R."/>
        </authorList>
    </citation>
    <scope>NUCLEOTIDE SEQUENCE</scope>
</reference>
<sequence length="1050" mass="119343">MDMTTTDTKGCLSLLSGSTVEGQTYARHMANQNIQDIDILIHCGIVKYEQNLIQTGVPGFVRIKFDDGIERTGSTQFAFQNDVNGIRCLNGFQLKKEHCTSETQIGAPLCEVTRTGRTSPDASSAAAAQTLKYETIDISKQFYDALANVEQQRNQLNFDTIRMNYKLFSQGVCQSISQYALPLYRTPYNQSMFEEKHINEQAFRDLLTLVGPAYGYSLPQVILVRIQAILDFYDRYAHIGNPNNITHVANYFKSCAPIDADFVPSLQLKFWPNDIQSFFERIKRNRPNIYHLIMNKTSMHVIPKWSTKTPACDRELEFRYSFSAIELILAQQRSIKERILNGIARSIYFKFLKGQKVLPSYFIKTTVLWMCETMDLSPDTEEILAQKWLQYAIDLLEKQDCPHYIIPNVNILGPYSADSLRTAGEKLLEVNINTIHEIQMFSATNQQDYRNKYHENIANFLIQLKPNDIICALRDYQQLKRQWISPQSSQIIIDNDEIDMSETLTILNTLRGLDGNYENWKKFRRIFLTDILSAEPIWGETVNVESAADFVEGLFSIGIILTIMNENISSNTLLSGQGAQCNMEDFQNYQNVIHQYLNPTTLYSSMQSTYAYWYNDSVAAFEQRRVIDHHPDGPKMQQWKPESAMKLGGRCMKMAPDGLSLTIGDLNGNIRIFDMKTFKQIAFIVAHDDNEVLSIDYGQSTDMNVIFLASSSRDRFVHIFDISKDYQLITTLDDHSGAVTAIRFTNLPITSDLQLISCGAGKSLNENGKHQSLRSHHVFENQTFYDLTVDPSHEFIHTVCHDRMIRTYYTKDAKRALACRDTASDSTSYLIKIDIHPSGKCLATSCSNRCVYLWDATTAECIASLFGHGEIVTDLKFSDDGHHLYTVAGDSCIFVWNIGELLVASSSYQSMSAPPLKTNDYTVVERVVTISQTSNLTETHQPQTNSQQSFRKSSQLGSISNESEFSDSQLINKTISPHDNDSVFIEEDADDETADNIVNSTVEMNSFLNENYNHEYSTINATDASETSKHLFQRQDSISSRFSSLSIQMT</sequence>
<dbReference type="Pfam" id="PF00400">
    <property type="entry name" value="WD40"/>
    <property type="match status" value="2"/>
</dbReference>
<dbReference type="PROSITE" id="PS00678">
    <property type="entry name" value="WD_REPEATS_1"/>
    <property type="match status" value="1"/>
</dbReference>
<dbReference type="Gene3D" id="1.10.1410.40">
    <property type="match status" value="1"/>
</dbReference>
<evidence type="ECO:0000313" key="7">
    <source>
        <dbReference type="Proteomes" id="UP000663854"/>
    </source>
</evidence>
<protein>
    <submittedName>
        <fullName evidence="5">Uncharacterized protein</fullName>
    </submittedName>
</protein>
<name>A0A815CVX9_9BILA</name>
<evidence type="ECO:0000313" key="6">
    <source>
        <dbReference type="EMBL" id="CAF1565512.1"/>
    </source>
</evidence>
<evidence type="ECO:0000313" key="5">
    <source>
        <dbReference type="EMBL" id="CAF1288866.1"/>
    </source>
</evidence>
<evidence type="ECO:0000256" key="1">
    <source>
        <dbReference type="ARBA" id="ARBA00022574"/>
    </source>
</evidence>
<comment type="caution">
    <text evidence="5">The sequence shown here is derived from an EMBL/GenBank/DDBJ whole genome shotgun (WGS) entry which is preliminary data.</text>
</comment>
<dbReference type="PANTHER" id="PTHR45589:SF1">
    <property type="entry name" value="WD REPEAT DOMAIN 62, ISOFORM G"/>
    <property type="match status" value="1"/>
</dbReference>
<dbReference type="InterPro" id="IPR019775">
    <property type="entry name" value="WD40_repeat_CS"/>
</dbReference>
<gene>
    <name evidence="6" type="ORF">JXQ802_LOCUS44733</name>
    <name evidence="5" type="ORF">PYM288_LOCUS29284</name>
</gene>
<dbReference type="Proteomes" id="UP000663854">
    <property type="component" value="Unassembled WGS sequence"/>
</dbReference>
<dbReference type="InterPro" id="IPR015943">
    <property type="entry name" value="WD40/YVTN_repeat-like_dom_sf"/>
</dbReference>
<dbReference type="PROSITE" id="PS50294">
    <property type="entry name" value="WD_REPEATS_REGION"/>
    <property type="match status" value="1"/>
</dbReference>
<feature type="repeat" description="WD" evidence="3">
    <location>
        <begin position="865"/>
        <end position="898"/>
    </location>
</feature>
<keyword evidence="8" id="KW-1185">Reference proteome</keyword>
<dbReference type="Proteomes" id="UP000663870">
    <property type="component" value="Unassembled WGS sequence"/>
</dbReference>
<accession>A0A815CVX9</accession>
<dbReference type="SMART" id="SM01265">
    <property type="entry name" value="Mab-21"/>
    <property type="match status" value="1"/>
</dbReference>
<organism evidence="5 7">
    <name type="scientific">Rotaria sordida</name>
    <dbReference type="NCBI Taxonomy" id="392033"/>
    <lineage>
        <taxon>Eukaryota</taxon>
        <taxon>Metazoa</taxon>
        <taxon>Spiralia</taxon>
        <taxon>Gnathifera</taxon>
        <taxon>Rotifera</taxon>
        <taxon>Eurotatoria</taxon>
        <taxon>Bdelloidea</taxon>
        <taxon>Philodinida</taxon>
        <taxon>Philodinidae</taxon>
        <taxon>Rotaria</taxon>
    </lineage>
</organism>
<dbReference type="InterPro" id="IPR036322">
    <property type="entry name" value="WD40_repeat_dom_sf"/>
</dbReference>
<keyword evidence="2" id="KW-0677">Repeat</keyword>
<dbReference type="SUPFAM" id="SSF50978">
    <property type="entry name" value="WD40 repeat-like"/>
    <property type="match status" value="1"/>
</dbReference>
<evidence type="ECO:0000256" key="2">
    <source>
        <dbReference type="ARBA" id="ARBA00022737"/>
    </source>
</evidence>
<dbReference type="InterPro" id="IPR024810">
    <property type="entry name" value="MAB21L/cGLR"/>
</dbReference>
<feature type="region of interest" description="Disordered" evidence="4">
    <location>
        <begin position="934"/>
        <end position="953"/>
    </location>
</feature>
<dbReference type="EMBL" id="CAJNOL010003516">
    <property type="protein sequence ID" value="CAF1565512.1"/>
    <property type="molecule type" value="Genomic_DNA"/>
</dbReference>
<dbReference type="SMART" id="SM00320">
    <property type="entry name" value="WD40"/>
    <property type="match status" value="6"/>
</dbReference>
<dbReference type="Gene3D" id="2.130.10.10">
    <property type="entry name" value="YVTN repeat-like/Quinoprotein amine dehydrogenase"/>
    <property type="match status" value="2"/>
</dbReference>
<evidence type="ECO:0000313" key="8">
    <source>
        <dbReference type="Proteomes" id="UP000663870"/>
    </source>
</evidence>
<dbReference type="InterPro" id="IPR052779">
    <property type="entry name" value="WDR62"/>
</dbReference>
<proteinExistence type="predicted"/>
<dbReference type="PROSITE" id="PS50082">
    <property type="entry name" value="WD_REPEATS_2"/>
    <property type="match status" value="1"/>
</dbReference>
<keyword evidence="1 3" id="KW-0853">WD repeat</keyword>
<dbReference type="EMBL" id="CAJNOH010002355">
    <property type="protein sequence ID" value="CAF1288866.1"/>
    <property type="molecule type" value="Genomic_DNA"/>
</dbReference>